<keyword evidence="12" id="KW-1185">Reference proteome</keyword>
<dbReference type="Pfam" id="PF00512">
    <property type="entry name" value="HisKA"/>
    <property type="match status" value="1"/>
</dbReference>
<evidence type="ECO:0000256" key="7">
    <source>
        <dbReference type="ARBA" id="ARBA00022840"/>
    </source>
</evidence>
<proteinExistence type="predicted"/>
<reference evidence="11 12" key="1">
    <citation type="submission" date="2016-11" db="EMBL/GenBank/DDBJ databases">
        <authorList>
            <person name="Varghese N."/>
            <person name="Submissions S."/>
        </authorList>
    </citation>
    <scope>NUCLEOTIDE SEQUENCE [LARGE SCALE GENOMIC DNA]</scope>
    <source>
        <strain evidence="11 12">DSM 19027</strain>
    </source>
</reference>
<dbReference type="InterPro" id="IPR004358">
    <property type="entry name" value="Sig_transdc_His_kin-like_C"/>
</dbReference>
<dbReference type="CDD" id="cd00130">
    <property type="entry name" value="PAS"/>
    <property type="match status" value="1"/>
</dbReference>
<dbReference type="PROSITE" id="PS50109">
    <property type="entry name" value="HIS_KIN"/>
    <property type="match status" value="1"/>
</dbReference>
<keyword evidence="8" id="KW-0902">Two-component regulatory system</keyword>
<keyword evidence="4" id="KW-0808">Transferase</keyword>
<dbReference type="SUPFAM" id="SSF55785">
    <property type="entry name" value="PYP-like sensor domain (PAS domain)"/>
    <property type="match status" value="1"/>
</dbReference>
<organism evidence="11 12">
    <name type="scientific">Thermoclostridium caenicola</name>
    <dbReference type="NCBI Taxonomy" id="659425"/>
    <lineage>
        <taxon>Bacteria</taxon>
        <taxon>Bacillati</taxon>
        <taxon>Bacillota</taxon>
        <taxon>Clostridia</taxon>
        <taxon>Eubacteriales</taxon>
        <taxon>Oscillospiraceae</taxon>
        <taxon>Thermoclostridium</taxon>
    </lineage>
</organism>
<dbReference type="Gene3D" id="1.10.287.130">
    <property type="match status" value="1"/>
</dbReference>
<name>A0A1M6HKJ6_9FIRM</name>
<dbReference type="InterPro" id="IPR000014">
    <property type="entry name" value="PAS"/>
</dbReference>
<evidence type="ECO:0000256" key="6">
    <source>
        <dbReference type="ARBA" id="ARBA00022777"/>
    </source>
</evidence>
<evidence type="ECO:0000313" key="11">
    <source>
        <dbReference type="EMBL" id="SHJ22714.1"/>
    </source>
</evidence>
<dbReference type="InterPro" id="IPR036890">
    <property type="entry name" value="HATPase_C_sf"/>
</dbReference>
<gene>
    <name evidence="11" type="ORF">SAMN05444373_103312</name>
</gene>
<evidence type="ECO:0000256" key="4">
    <source>
        <dbReference type="ARBA" id="ARBA00022679"/>
    </source>
</evidence>
<dbReference type="NCBIfam" id="TIGR00229">
    <property type="entry name" value="sensory_box"/>
    <property type="match status" value="1"/>
</dbReference>
<dbReference type="GO" id="GO:0006355">
    <property type="term" value="P:regulation of DNA-templated transcription"/>
    <property type="evidence" value="ECO:0007669"/>
    <property type="project" value="InterPro"/>
</dbReference>
<keyword evidence="7" id="KW-0067">ATP-binding</keyword>
<evidence type="ECO:0000256" key="8">
    <source>
        <dbReference type="ARBA" id="ARBA00023012"/>
    </source>
</evidence>
<dbReference type="PANTHER" id="PTHR43065:SF46">
    <property type="entry name" value="C4-DICARBOXYLATE TRANSPORT SENSOR PROTEIN DCTB"/>
    <property type="match status" value="1"/>
</dbReference>
<evidence type="ECO:0000256" key="1">
    <source>
        <dbReference type="ARBA" id="ARBA00000085"/>
    </source>
</evidence>
<evidence type="ECO:0000313" key="12">
    <source>
        <dbReference type="Proteomes" id="UP000324781"/>
    </source>
</evidence>
<dbReference type="Pfam" id="PF02518">
    <property type="entry name" value="HATPase_c"/>
    <property type="match status" value="1"/>
</dbReference>
<evidence type="ECO:0000256" key="5">
    <source>
        <dbReference type="ARBA" id="ARBA00022741"/>
    </source>
</evidence>
<dbReference type="GO" id="GO:0005524">
    <property type="term" value="F:ATP binding"/>
    <property type="evidence" value="ECO:0007669"/>
    <property type="project" value="UniProtKB-KW"/>
</dbReference>
<dbReference type="PANTHER" id="PTHR43065">
    <property type="entry name" value="SENSOR HISTIDINE KINASE"/>
    <property type="match status" value="1"/>
</dbReference>
<dbReference type="InterPro" id="IPR013767">
    <property type="entry name" value="PAS_fold"/>
</dbReference>
<dbReference type="GO" id="GO:0000155">
    <property type="term" value="F:phosphorelay sensor kinase activity"/>
    <property type="evidence" value="ECO:0007669"/>
    <property type="project" value="InterPro"/>
</dbReference>
<dbReference type="SMART" id="SM00388">
    <property type="entry name" value="HisKA"/>
    <property type="match status" value="1"/>
</dbReference>
<dbReference type="EMBL" id="FQZP01000033">
    <property type="protein sequence ID" value="SHJ22714.1"/>
    <property type="molecule type" value="Genomic_DNA"/>
</dbReference>
<dbReference type="InterPro" id="IPR003594">
    <property type="entry name" value="HATPase_dom"/>
</dbReference>
<dbReference type="SMART" id="SM00387">
    <property type="entry name" value="HATPase_c"/>
    <property type="match status" value="1"/>
</dbReference>
<dbReference type="PROSITE" id="PS50112">
    <property type="entry name" value="PAS"/>
    <property type="match status" value="1"/>
</dbReference>
<dbReference type="PRINTS" id="PR00344">
    <property type="entry name" value="BCTRLSENSOR"/>
</dbReference>
<dbReference type="RefSeq" id="WP_188118464.1">
    <property type="nucleotide sequence ID" value="NZ_FQZP01000033.1"/>
</dbReference>
<dbReference type="Pfam" id="PF00989">
    <property type="entry name" value="PAS"/>
    <property type="match status" value="1"/>
</dbReference>
<evidence type="ECO:0000256" key="3">
    <source>
        <dbReference type="ARBA" id="ARBA00022553"/>
    </source>
</evidence>
<protein>
    <recommendedName>
        <fullName evidence="2">histidine kinase</fullName>
        <ecNumber evidence="2">2.7.13.3</ecNumber>
    </recommendedName>
</protein>
<sequence>MRRDSIAQLRKIARLVRNAPSHSAIILTDRNNRVILWNHGAKKLFGFRPEEVIGRECPIDYKPVGQNLNPGENQAPDTEADSYSCRTTIATRDGKRLTVYISASRLRESGRILGHLFVVEDLTDEMVQEKLCLTFPDDLERIVKKRTDELRERDAQIIQSAKMATLGEMATGVAHEINQPLGGISLITQGLLRALHKGKLTNAMLEDRLNAITAQIDRINKIITHLRTFGRQTPESLSKVHVNRSVMDVFDFVGQQLKNHNIKLDIDLDEKLSYVLADSNRLEQVLLNMITNARDAMDEQEKRVRHLLATRHPPQWAVNWEKKLFIRTYRDSGYVVIAIGDTGGGIPEEIRDKIFEPFFTTKEVNKGTGLGLSISYGIIREYGGDISLVTEIDQGSTFFIRLLALEA</sequence>
<keyword evidence="3" id="KW-0597">Phosphoprotein</keyword>
<dbReference type="SMART" id="SM00091">
    <property type="entry name" value="PAS"/>
    <property type="match status" value="1"/>
</dbReference>
<dbReference type="EC" id="2.7.13.3" evidence="2"/>
<keyword evidence="6" id="KW-0418">Kinase</keyword>
<dbReference type="SUPFAM" id="SSF55874">
    <property type="entry name" value="ATPase domain of HSP90 chaperone/DNA topoisomerase II/histidine kinase"/>
    <property type="match status" value="1"/>
</dbReference>
<evidence type="ECO:0000259" key="10">
    <source>
        <dbReference type="PROSITE" id="PS50112"/>
    </source>
</evidence>
<dbReference type="SUPFAM" id="SSF47384">
    <property type="entry name" value="Homodimeric domain of signal transducing histidine kinase"/>
    <property type="match status" value="1"/>
</dbReference>
<accession>A0A1M6HKJ6</accession>
<dbReference type="InterPro" id="IPR003661">
    <property type="entry name" value="HisK_dim/P_dom"/>
</dbReference>
<keyword evidence="5" id="KW-0547">Nucleotide-binding</keyword>
<evidence type="ECO:0000256" key="2">
    <source>
        <dbReference type="ARBA" id="ARBA00012438"/>
    </source>
</evidence>
<dbReference type="InterPro" id="IPR036097">
    <property type="entry name" value="HisK_dim/P_sf"/>
</dbReference>
<dbReference type="Gene3D" id="3.30.450.20">
    <property type="entry name" value="PAS domain"/>
    <property type="match status" value="1"/>
</dbReference>
<dbReference type="CDD" id="cd00082">
    <property type="entry name" value="HisKA"/>
    <property type="match status" value="1"/>
</dbReference>
<dbReference type="InterPro" id="IPR005467">
    <property type="entry name" value="His_kinase_dom"/>
</dbReference>
<feature type="domain" description="PAS" evidence="10">
    <location>
        <begin position="8"/>
        <end position="55"/>
    </location>
</feature>
<evidence type="ECO:0000259" key="9">
    <source>
        <dbReference type="PROSITE" id="PS50109"/>
    </source>
</evidence>
<feature type="domain" description="Histidine kinase" evidence="9">
    <location>
        <begin position="172"/>
        <end position="406"/>
    </location>
</feature>
<comment type="catalytic activity">
    <reaction evidence="1">
        <text>ATP + protein L-histidine = ADP + protein N-phospho-L-histidine.</text>
        <dbReference type="EC" id="2.7.13.3"/>
    </reaction>
</comment>
<dbReference type="Gene3D" id="3.30.565.10">
    <property type="entry name" value="Histidine kinase-like ATPase, C-terminal domain"/>
    <property type="match status" value="1"/>
</dbReference>
<dbReference type="InterPro" id="IPR035965">
    <property type="entry name" value="PAS-like_dom_sf"/>
</dbReference>
<dbReference type="AlphaFoldDB" id="A0A1M6HKJ6"/>
<dbReference type="Proteomes" id="UP000324781">
    <property type="component" value="Unassembled WGS sequence"/>
</dbReference>